<organism evidence="6">
    <name type="scientific">Medioppia subpectinata</name>
    <dbReference type="NCBI Taxonomy" id="1979941"/>
    <lineage>
        <taxon>Eukaryota</taxon>
        <taxon>Metazoa</taxon>
        <taxon>Ecdysozoa</taxon>
        <taxon>Arthropoda</taxon>
        <taxon>Chelicerata</taxon>
        <taxon>Arachnida</taxon>
        <taxon>Acari</taxon>
        <taxon>Acariformes</taxon>
        <taxon>Sarcoptiformes</taxon>
        <taxon>Oribatida</taxon>
        <taxon>Brachypylina</taxon>
        <taxon>Oppioidea</taxon>
        <taxon>Oppiidae</taxon>
        <taxon>Medioppia</taxon>
    </lineage>
</organism>
<dbReference type="EMBL" id="OC856972">
    <property type="protein sequence ID" value="CAD7624544.1"/>
    <property type="molecule type" value="Genomic_DNA"/>
</dbReference>
<sequence length="232" mass="25999">MVADMQSCQYSNALSSASHIINYQEFNSSNPMPANRAIGADNNDLTGNINNSWIQSSTYDPNERDSSSLDSIPSPIGSHFADQHNYHIAGSGERNSSQSNGSDDCVGQESRKCLLWACKTCKRKSVSIDRRKAATMRERRRLRRVNEAFEVLKRRTCYNANQRLPKVEILRSAIEYIENLEDLLQQNNNNNNIGNGSQLTGRSSLLNSSSMFAINHSRGSHMSSQYTVRSID</sequence>
<comment type="subcellular location">
    <subcellularLocation>
        <location evidence="1">Nucleus</location>
    </subcellularLocation>
</comment>
<evidence type="ECO:0000256" key="2">
    <source>
        <dbReference type="ARBA" id="ARBA00023125"/>
    </source>
</evidence>
<dbReference type="GO" id="GO:0046983">
    <property type="term" value="F:protein dimerization activity"/>
    <property type="evidence" value="ECO:0007669"/>
    <property type="project" value="InterPro"/>
</dbReference>
<dbReference type="PANTHER" id="PTHR11534">
    <property type="entry name" value="MYOGENIC FACTOR"/>
    <property type="match status" value="1"/>
</dbReference>
<dbReference type="InterPro" id="IPR039704">
    <property type="entry name" value="Myogenic_factor"/>
</dbReference>
<dbReference type="GO" id="GO:0000981">
    <property type="term" value="F:DNA-binding transcription factor activity, RNA polymerase II-specific"/>
    <property type="evidence" value="ECO:0007669"/>
    <property type="project" value="TreeGrafter"/>
</dbReference>
<dbReference type="PANTHER" id="PTHR11534:SF9">
    <property type="entry name" value="MYOGENIC-DETERMINATION PROTEIN"/>
    <property type="match status" value="1"/>
</dbReference>
<dbReference type="Pfam" id="PF01586">
    <property type="entry name" value="Basic"/>
    <property type="match status" value="1"/>
</dbReference>
<accession>A0A7R9PXG4</accession>
<evidence type="ECO:0000259" key="5">
    <source>
        <dbReference type="PROSITE" id="PS50888"/>
    </source>
</evidence>
<dbReference type="FunFam" id="4.10.280.10:FF:000005">
    <property type="entry name" value="Myogenic factor"/>
    <property type="match status" value="1"/>
</dbReference>
<feature type="domain" description="BHLH" evidence="5">
    <location>
        <begin position="129"/>
        <end position="180"/>
    </location>
</feature>
<dbReference type="Proteomes" id="UP000759131">
    <property type="component" value="Unassembled WGS sequence"/>
</dbReference>
<keyword evidence="2" id="KW-0238">DNA-binding</keyword>
<keyword evidence="3" id="KW-0539">Nucleus</keyword>
<dbReference type="GO" id="GO:0007517">
    <property type="term" value="P:muscle organ development"/>
    <property type="evidence" value="ECO:0007669"/>
    <property type="project" value="InterPro"/>
</dbReference>
<dbReference type="GO" id="GO:0045663">
    <property type="term" value="P:positive regulation of myoblast differentiation"/>
    <property type="evidence" value="ECO:0007669"/>
    <property type="project" value="TreeGrafter"/>
</dbReference>
<feature type="region of interest" description="Disordered" evidence="4">
    <location>
        <begin position="52"/>
        <end position="76"/>
    </location>
</feature>
<dbReference type="SMART" id="SM00520">
    <property type="entry name" value="BASIC"/>
    <property type="match status" value="1"/>
</dbReference>
<dbReference type="SUPFAM" id="SSF47459">
    <property type="entry name" value="HLH, helix-loop-helix DNA-binding domain"/>
    <property type="match status" value="1"/>
</dbReference>
<evidence type="ECO:0000256" key="1">
    <source>
        <dbReference type="ARBA" id="ARBA00004123"/>
    </source>
</evidence>
<dbReference type="EMBL" id="CAJPIZ010002397">
    <property type="protein sequence ID" value="CAG2104974.1"/>
    <property type="molecule type" value="Genomic_DNA"/>
</dbReference>
<dbReference type="SMART" id="SM00353">
    <property type="entry name" value="HLH"/>
    <property type="match status" value="1"/>
</dbReference>
<evidence type="ECO:0000256" key="4">
    <source>
        <dbReference type="SAM" id="MobiDB-lite"/>
    </source>
</evidence>
<evidence type="ECO:0000313" key="6">
    <source>
        <dbReference type="EMBL" id="CAD7624544.1"/>
    </source>
</evidence>
<dbReference type="GO" id="GO:0005634">
    <property type="term" value="C:nucleus"/>
    <property type="evidence" value="ECO:0007669"/>
    <property type="project" value="UniProtKB-SubCell"/>
</dbReference>
<dbReference type="Gene3D" id="4.10.280.10">
    <property type="entry name" value="Helix-loop-helix DNA-binding domain"/>
    <property type="match status" value="1"/>
</dbReference>
<dbReference type="InterPro" id="IPR036638">
    <property type="entry name" value="HLH_DNA-bd_sf"/>
</dbReference>
<keyword evidence="7" id="KW-1185">Reference proteome</keyword>
<reference evidence="6" key="1">
    <citation type="submission" date="2020-11" db="EMBL/GenBank/DDBJ databases">
        <authorList>
            <person name="Tran Van P."/>
        </authorList>
    </citation>
    <scope>NUCLEOTIDE SEQUENCE</scope>
</reference>
<dbReference type="OrthoDB" id="10049614at2759"/>
<dbReference type="InterPro" id="IPR002546">
    <property type="entry name" value="MyoD_N"/>
</dbReference>
<evidence type="ECO:0000256" key="3">
    <source>
        <dbReference type="ARBA" id="ARBA00023242"/>
    </source>
</evidence>
<protein>
    <recommendedName>
        <fullName evidence="5">BHLH domain-containing protein</fullName>
    </recommendedName>
</protein>
<dbReference type="Pfam" id="PF00010">
    <property type="entry name" value="HLH"/>
    <property type="match status" value="1"/>
</dbReference>
<dbReference type="AlphaFoldDB" id="A0A7R9PXG4"/>
<dbReference type="PROSITE" id="PS50888">
    <property type="entry name" value="BHLH"/>
    <property type="match status" value="1"/>
</dbReference>
<dbReference type="InterPro" id="IPR011598">
    <property type="entry name" value="bHLH_dom"/>
</dbReference>
<evidence type="ECO:0000313" key="7">
    <source>
        <dbReference type="Proteomes" id="UP000759131"/>
    </source>
</evidence>
<name>A0A7R9PXG4_9ACAR</name>
<proteinExistence type="predicted"/>
<dbReference type="GO" id="GO:0000978">
    <property type="term" value="F:RNA polymerase II cis-regulatory region sequence-specific DNA binding"/>
    <property type="evidence" value="ECO:0007669"/>
    <property type="project" value="TreeGrafter"/>
</dbReference>
<gene>
    <name evidence="6" type="ORF">OSB1V03_LOCUS4987</name>
</gene>